<dbReference type="Gene3D" id="3.30.70.270">
    <property type="match status" value="2"/>
</dbReference>
<dbReference type="PANTHER" id="PTHR37984">
    <property type="entry name" value="PROTEIN CBG26694"/>
    <property type="match status" value="1"/>
</dbReference>
<dbReference type="InterPro" id="IPR050951">
    <property type="entry name" value="Retrovirus_Pol_polyprotein"/>
</dbReference>
<organism evidence="1 2">
    <name type="scientific">Trichuris muris</name>
    <name type="common">Mouse whipworm</name>
    <dbReference type="NCBI Taxonomy" id="70415"/>
    <lineage>
        <taxon>Eukaryota</taxon>
        <taxon>Metazoa</taxon>
        <taxon>Ecdysozoa</taxon>
        <taxon>Nematoda</taxon>
        <taxon>Enoplea</taxon>
        <taxon>Dorylaimia</taxon>
        <taxon>Trichinellida</taxon>
        <taxon>Trichuridae</taxon>
        <taxon>Trichuris</taxon>
    </lineage>
</organism>
<accession>A0A5S6Q6G6</accession>
<dbReference type="AlphaFoldDB" id="A0A5S6Q6G6"/>
<sequence length="107" mass="12222">MEQEHRNNLDAVFKRIREFGLCVSPEKCILYLPSIKYLGFVVERNRRRPDADKISAIKRMAASSDQASLRSFLGLVNYYGTFVHELSKMLAPLDVLLRKGSSVEMVS</sequence>
<dbReference type="STRING" id="70415.A0A5S6Q6G6"/>
<dbReference type="SUPFAM" id="SSF56672">
    <property type="entry name" value="DNA/RNA polymerases"/>
    <property type="match status" value="1"/>
</dbReference>
<reference evidence="2" key="1">
    <citation type="submission" date="2019-12" db="UniProtKB">
        <authorList>
            <consortium name="WormBaseParasite"/>
        </authorList>
    </citation>
    <scope>IDENTIFICATION</scope>
</reference>
<evidence type="ECO:0000313" key="2">
    <source>
        <dbReference type="WBParaSite" id="TMUE_1000002542.1"/>
    </source>
</evidence>
<name>A0A5S6Q6G6_TRIMR</name>
<proteinExistence type="predicted"/>
<evidence type="ECO:0000313" key="1">
    <source>
        <dbReference type="Proteomes" id="UP000046395"/>
    </source>
</evidence>
<dbReference type="InterPro" id="IPR043502">
    <property type="entry name" value="DNA/RNA_pol_sf"/>
</dbReference>
<protein>
    <submittedName>
        <fullName evidence="2">Reverse transcriptase domain-containing protein</fullName>
    </submittedName>
</protein>
<dbReference type="Proteomes" id="UP000046395">
    <property type="component" value="Unassembled WGS sequence"/>
</dbReference>
<keyword evidence="1" id="KW-1185">Reference proteome</keyword>
<dbReference type="InterPro" id="IPR043128">
    <property type="entry name" value="Rev_trsase/Diguanyl_cyclase"/>
</dbReference>
<dbReference type="PANTHER" id="PTHR37984:SF5">
    <property type="entry name" value="PROTEIN NYNRIN-LIKE"/>
    <property type="match status" value="1"/>
</dbReference>
<dbReference type="WBParaSite" id="TMUE_1000002542.1">
    <property type="protein sequence ID" value="TMUE_1000002542.1"/>
    <property type="gene ID" value="WBGene00298363"/>
</dbReference>